<dbReference type="GO" id="GO:0006508">
    <property type="term" value="P:proteolysis"/>
    <property type="evidence" value="ECO:0007669"/>
    <property type="project" value="InterPro"/>
</dbReference>
<dbReference type="SUPFAM" id="SSF53474">
    <property type="entry name" value="alpha/beta-Hydrolases"/>
    <property type="match status" value="1"/>
</dbReference>
<dbReference type="EMBL" id="NCKV01038949">
    <property type="protein sequence ID" value="RWS18482.1"/>
    <property type="molecule type" value="Genomic_DNA"/>
</dbReference>
<comment type="caution">
    <text evidence="2">The sequence shown here is derived from an EMBL/GenBank/DDBJ whole genome shotgun (WGS) entry which is preliminary data.</text>
</comment>
<keyword evidence="2" id="KW-0645">Protease</keyword>
<name>A0A443RT65_9ACAR</name>
<keyword evidence="3" id="KW-1185">Reference proteome</keyword>
<reference evidence="2 3" key="1">
    <citation type="journal article" date="2018" name="Gigascience">
        <title>Genomes of trombidid mites reveal novel predicted allergens and laterally-transferred genes associated with secondary metabolism.</title>
        <authorList>
            <person name="Dong X."/>
            <person name="Chaisiri K."/>
            <person name="Xia D."/>
            <person name="Armstrong S.D."/>
            <person name="Fang Y."/>
            <person name="Donnelly M.J."/>
            <person name="Kadowaki T."/>
            <person name="McGarry J.W."/>
            <person name="Darby A.C."/>
            <person name="Makepeace B.L."/>
        </authorList>
    </citation>
    <scope>NUCLEOTIDE SEQUENCE [LARGE SCALE GENOMIC DNA]</scope>
    <source>
        <strain evidence="2">UoL-UT</strain>
    </source>
</reference>
<sequence length="227" mass="27121">ELSYILYQLSLIDEQQRQILQEKETDVKRQIEMQQFASTFYKYNELYEELYYTGQTLFNIFTGYKFHYNLLLDDGTLFNDPINECMKKKEVLKAIHVGNRSFVDLIDNKYAVVNPLIDDYMRSVNESLAITMNNYRVLLYDGNLDLFVATVLNNRLLNVLNMKYRNEYYLKAERKIWRCAKNGKVFGYIKKVNNFYEVIIRNAAHLVPRDKPRVAFQMIDIFIHNQL</sequence>
<comment type="similarity">
    <text evidence="1">Belongs to the peptidase S10 family.</text>
</comment>
<dbReference type="InterPro" id="IPR001563">
    <property type="entry name" value="Peptidase_S10"/>
</dbReference>
<dbReference type="Proteomes" id="UP000288716">
    <property type="component" value="Unassembled WGS sequence"/>
</dbReference>
<protein>
    <submittedName>
        <fullName evidence="2">Putative serine carboxypeptidase CPVL-like protein</fullName>
    </submittedName>
</protein>
<organism evidence="2 3">
    <name type="scientific">Leptotrombidium deliense</name>
    <dbReference type="NCBI Taxonomy" id="299467"/>
    <lineage>
        <taxon>Eukaryota</taxon>
        <taxon>Metazoa</taxon>
        <taxon>Ecdysozoa</taxon>
        <taxon>Arthropoda</taxon>
        <taxon>Chelicerata</taxon>
        <taxon>Arachnida</taxon>
        <taxon>Acari</taxon>
        <taxon>Acariformes</taxon>
        <taxon>Trombidiformes</taxon>
        <taxon>Prostigmata</taxon>
        <taxon>Anystina</taxon>
        <taxon>Parasitengona</taxon>
        <taxon>Trombiculoidea</taxon>
        <taxon>Trombiculidae</taxon>
        <taxon>Leptotrombidium</taxon>
    </lineage>
</organism>
<evidence type="ECO:0000313" key="3">
    <source>
        <dbReference type="Proteomes" id="UP000288716"/>
    </source>
</evidence>
<dbReference type="Gene3D" id="3.40.50.1820">
    <property type="entry name" value="alpha/beta hydrolase"/>
    <property type="match status" value="1"/>
</dbReference>
<feature type="non-terminal residue" evidence="2">
    <location>
        <position position="1"/>
    </location>
</feature>
<gene>
    <name evidence="2" type="ORF">B4U80_12491</name>
</gene>
<evidence type="ECO:0000313" key="2">
    <source>
        <dbReference type="EMBL" id="RWS18482.1"/>
    </source>
</evidence>
<accession>A0A443RT65</accession>
<evidence type="ECO:0000256" key="1">
    <source>
        <dbReference type="ARBA" id="ARBA00009431"/>
    </source>
</evidence>
<dbReference type="OrthoDB" id="443318at2759"/>
<dbReference type="AlphaFoldDB" id="A0A443RT65"/>
<keyword evidence="2" id="KW-0378">Hydrolase</keyword>
<proteinExistence type="inferred from homology"/>
<dbReference type="VEuPathDB" id="VectorBase:LDEU013558"/>
<keyword evidence="2" id="KW-0121">Carboxypeptidase</keyword>
<dbReference type="Pfam" id="PF00450">
    <property type="entry name" value="Peptidase_S10"/>
    <property type="match status" value="1"/>
</dbReference>
<dbReference type="InterPro" id="IPR029058">
    <property type="entry name" value="AB_hydrolase_fold"/>
</dbReference>
<dbReference type="GO" id="GO:0004185">
    <property type="term" value="F:serine-type carboxypeptidase activity"/>
    <property type="evidence" value="ECO:0007669"/>
    <property type="project" value="InterPro"/>
</dbReference>
<dbReference type="STRING" id="299467.A0A443RT65"/>